<sequence>MGKNISKDCYSILGIPKNASDDQIKQAYRNLARQYHPDKNNDPTAKAQYQDILEAYRILTNQVQTYENGSFLGRLTVALTRRIFQERPPEARVSNVFSNNPEELEEPLQEVRMICGQCQNHLPSIVYNCCHLSCDTCDEQIFACRLCSETIVSRIRMEFD</sequence>
<dbReference type="GO" id="GO:0051087">
    <property type="term" value="F:protein-folding chaperone binding"/>
    <property type="evidence" value="ECO:0007669"/>
    <property type="project" value="TreeGrafter"/>
</dbReference>
<dbReference type="GO" id="GO:0005783">
    <property type="term" value="C:endoplasmic reticulum"/>
    <property type="evidence" value="ECO:0007669"/>
    <property type="project" value="TreeGrafter"/>
</dbReference>
<evidence type="ECO:0000256" key="4">
    <source>
        <dbReference type="ARBA" id="ARBA00045428"/>
    </source>
</evidence>
<dbReference type="PROSITE" id="PS50076">
    <property type="entry name" value="DNAJ_2"/>
    <property type="match status" value="1"/>
</dbReference>
<dbReference type="Pfam" id="PF00226">
    <property type="entry name" value="DnaJ"/>
    <property type="match status" value="1"/>
</dbReference>
<evidence type="ECO:0000259" key="6">
    <source>
        <dbReference type="PROSITE" id="PS50076"/>
    </source>
</evidence>
<comment type="subunit">
    <text evidence="5">Interacts with HSPA5/BiP; interaction is direct. Interacts with ERN1/IRE1 (via the luminal region). Interacts with DERL1.</text>
</comment>
<dbReference type="Proteomes" id="UP000887540">
    <property type="component" value="Unplaced"/>
</dbReference>
<dbReference type="InterPro" id="IPR001623">
    <property type="entry name" value="DnaJ_domain"/>
</dbReference>
<keyword evidence="1" id="KW-0143">Chaperone</keyword>
<organism evidence="7 8">
    <name type="scientific">Acrobeloides nanus</name>
    <dbReference type="NCBI Taxonomy" id="290746"/>
    <lineage>
        <taxon>Eukaryota</taxon>
        <taxon>Metazoa</taxon>
        <taxon>Ecdysozoa</taxon>
        <taxon>Nematoda</taxon>
        <taxon>Chromadorea</taxon>
        <taxon>Rhabditida</taxon>
        <taxon>Tylenchina</taxon>
        <taxon>Cephalobomorpha</taxon>
        <taxon>Cephaloboidea</taxon>
        <taxon>Cephalobidae</taxon>
        <taxon>Acrobeloides</taxon>
    </lineage>
</organism>
<dbReference type="PRINTS" id="PR00625">
    <property type="entry name" value="JDOMAIN"/>
</dbReference>
<dbReference type="SMART" id="SM00271">
    <property type="entry name" value="DnaJ"/>
    <property type="match status" value="1"/>
</dbReference>
<feature type="domain" description="J" evidence="6">
    <location>
        <begin position="8"/>
        <end position="70"/>
    </location>
</feature>
<dbReference type="AlphaFoldDB" id="A0A914D411"/>
<evidence type="ECO:0000313" key="8">
    <source>
        <dbReference type="WBParaSite" id="ACRNAN_scaffold1781.g6313.t1"/>
    </source>
</evidence>
<comment type="function">
    <text evidence="4">Co-chaperone for Hsp70 protein HSPA5/BiP that acts as a key repressor of the ERN1/IRE1-mediated unfolded protein response (UPR). J domain-containing co-chaperones stimulate the ATPase activity of Hsp70 proteins and are required for efficient substrate recognition by Hsp70 proteins. In the unstressed endoplasmic reticulum, interacts with the luminal region of ERN1/IRE1 and selectively recruits HSPA5/BiP: HSPA5/BiP disrupts the dimerization of the active ERN1/IRE1 luminal region, thereby inactivating ERN1/IRE1. Also involved in endoplasmic reticulum-associated degradation (ERAD) of misfolded proteins. Required for survival of B-cell progenitors and normal antibody production.</text>
</comment>
<dbReference type="GO" id="GO:0036503">
    <property type="term" value="P:ERAD pathway"/>
    <property type="evidence" value="ECO:0007669"/>
    <property type="project" value="TreeGrafter"/>
</dbReference>
<dbReference type="WBParaSite" id="ACRNAN_scaffold1781.g6313.t1">
    <property type="protein sequence ID" value="ACRNAN_scaffold1781.g6313.t1"/>
    <property type="gene ID" value="ACRNAN_scaffold1781.g6313"/>
</dbReference>
<evidence type="ECO:0000256" key="5">
    <source>
        <dbReference type="ARBA" id="ARBA00046365"/>
    </source>
</evidence>
<protein>
    <recommendedName>
        <fullName evidence="2">DnaJ homolog subfamily B member 9</fullName>
    </recommendedName>
    <alternativeName>
        <fullName evidence="3">Endoplasmic reticulum DNA J domain-containing protein 4</fullName>
    </alternativeName>
</protein>
<evidence type="ECO:0000313" key="7">
    <source>
        <dbReference type="Proteomes" id="UP000887540"/>
    </source>
</evidence>
<dbReference type="InterPro" id="IPR036869">
    <property type="entry name" value="J_dom_sf"/>
</dbReference>
<evidence type="ECO:0000256" key="1">
    <source>
        <dbReference type="ARBA" id="ARBA00023186"/>
    </source>
</evidence>
<dbReference type="SUPFAM" id="SSF46565">
    <property type="entry name" value="Chaperone J-domain"/>
    <property type="match status" value="1"/>
</dbReference>
<dbReference type="Gene3D" id="1.10.287.110">
    <property type="entry name" value="DnaJ domain"/>
    <property type="match status" value="1"/>
</dbReference>
<dbReference type="CDD" id="cd06257">
    <property type="entry name" value="DnaJ"/>
    <property type="match status" value="1"/>
</dbReference>
<keyword evidence="7" id="KW-1185">Reference proteome</keyword>
<name>A0A914D411_9BILA</name>
<evidence type="ECO:0000256" key="3">
    <source>
        <dbReference type="ARBA" id="ARBA00041533"/>
    </source>
</evidence>
<evidence type="ECO:0000256" key="2">
    <source>
        <dbReference type="ARBA" id="ARBA00040158"/>
    </source>
</evidence>
<dbReference type="GO" id="GO:0051787">
    <property type="term" value="F:misfolded protein binding"/>
    <property type="evidence" value="ECO:0007669"/>
    <property type="project" value="TreeGrafter"/>
</dbReference>
<dbReference type="PANTHER" id="PTHR44360">
    <property type="entry name" value="DNAJ HOMOLOG SUBFAMILY B MEMBER 9"/>
    <property type="match status" value="1"/>
</dbReference>
<reference evidence="8" key="1">
    <citation type="submission" date="2022-11" db="UniProtKB">
        <authorList>
            <consortium name="WormBaseParasite"/>
        </authorList>
    </citation>
    <scope>IDENTIFICATION</scope>
</reference>
<accession>A0A914D411</accession>
<proteinExistence type="predicted"/>
<dbReference type="PANTHER" id="PTHR44360:SF1">
    <property type="entry name" value="DNAJ HOMOLOG SUBFAMILY B MEMBER 9"/>
    <property type="match status" value="1"/>
</dbReference>
<dbReference type="InterPro" id="IPR051948">
    <property type="entry name" value="Hsp70_co-chaperone_J-domain"/>
</dbReference>